<dbReference type="InterPro" id="IPR002110">
    <property type="entry name" value="Ankyrin_rpt"/>
</dbReference>
<name>A0AAW1GK39_SAPOF</name>
<evidence type="ECO:0000313" key="12">
    <source>
        <dbReference type="EMBL" id="KAK9664152.1"/>
    </source>
</evidence>
<evidence type="ECO:0000256" key="5">
    <source>
        <dbReference type="ARBA" id="ARBA00022737"/>
    </source>
</evidence>
<dbReference type="InterPro" id="IPR044515">
    <property type="entry name" value="ABTB1"/>
</dbReference>
<evidence type="ECO:0000256" key="8">
    <source>
        <dbReference type="ARBA" id="ARBA00023043"/>
    </source>
</evidence>
<evidence type="ECO:0000256" key="9">
    <source>
        <dbReference type="ARBA" id="ARBA00023128"/>
    </source>
</evidence>
<dbReference type="GO" id="GO:0000151">
    <property type="term" value="C:ubiquitin ligase complex"/>
    <property type="evidence" value="ECO:0007669"/>
    <property type="project" value="TreeGrafter"/>
</dbReference>
<keyword evidence="13" id="KW-1185">Reference proteome</keyword>
<dbReference type="Gene3D" id="1.25.40.20">
    <property type="entry name" value="Ankyrin repeat-containing domain"/>
    <property type="match status" value="1"/>
</dbReference>
<dbReference type="InterPro" id="IPR007512">
    <property type="entry name" value="Mic10"/>
</dbReference>
<accession>A0AAW1GK39</accession>
<protein>
    <submittedName>
        <fullName evidence="12">Uncharacterized protein</fullName>
    </submittedName>
</protein>
<keyword evidence="4" id="KW-0812">Transmembrane</keyword>
<feature type="repeat" description="ANK" evidence="11">
    <location>
        <begin position="65"/>
        <end position="90"/>
    </location>
</feature>
<evidence type="ECO:0000256" key="3">
    <source>
        <dbReference type="ARBA" id="ARBA00006792"/>
    </source>
</evidence>
<dbReference type="PROSITE" id="PS50088">
    <property type="entry name" value="ANK_REPEAT"/>
    <property type="match status" value="1"/>
</dbReference>
<dbReference type="EMBL" id="JBDFQZ010000014">
    <property type="protein sequence ID" value="KAK9664152.1"/>
    <property type="molecule type" value="Genomic_DNA"/>
</dbReference>
<dbReference type="AlphaFoldDB" id="A0AAW1GK39"/>
<dbReference type="InterPro" id="IPR036770">
    <property type="entry name" value="Ankyrin_rpt-contain_sf"/>
</dbReference>
<comment type="similarity">
    <text evidence="3">Belongs to the MICOS complex subunit Mic10 family.</text>
</comment>
<organism evidence="12 13">
    <name type="scientific">Saponaria officinalis</name>
    <name type="common">Common soapwort</name>
    <name type="synonym">Lychnis saponaria</name>
    <dbReference type="NCBI Taxonomy" id="3572"/>
    <lineage>
        <taxon>Eukaryota</taxon>
        <taxon>Viridiplantae</taxon>
        <taxon>Streptophyta</taxon>
        <taxon>Embryophyta</taxon>
        <taxon>Tracheophyta</taxon>
        <taxon>Spermatophyta</taxon>
        <taxon>Magnoliopsida</taxon>
        <taxon>eudicotyledons</taxon>
        <taxon>Gunneridae</taxon>
        <taxon>Pentapetalae</taxon>
        <taxon>Caryophyllales</taxon>
        <taxon>Caryophyllaceae</taxon>
        <taxon>Caryophylleae</taxon>
        <taxon>Saponaria</taxon>
    </lineage>
</organism>
<keyword evidence="9" id="KW-0496">Mitochondrion</keyword>
<evidence type="ECO:0000256" key="11">
    <source>
        <dbReference type="PROSITE-ProRule" id="PRU00023"/>
    </source>
</evidence>
<dbReference type="GO" id="GO:0061617">
    <property type="term" value="C:MICOS complex"/>
    <property type="evidence" value="ECO:0007669"/>
    <property type="project" value="InterPro"/>
</dbReference>
<comment type="caution">
    <text evidence="12">The sequence shown here is derived from an EMBL/GenBank/DDBJ whole genome shotgun (WGS) entry which is preliminary data.</text>
</comment>
<dbReference type="PANTHER" id="PTHR46231">
    <property type="entry name" value="ANKYRIN REPEAT AND BTB/POZ DOMAIN-CONTAINING PROTEIN 1"/>
    <property type="match status" value="1"/>
</dbReference>
<dbReference type="PANTHER" id="PTHR46231:SF1">
    <property type="entry name" value="ANKYRIN REPEAT AND BTB_POZ DOMAIN-CONTAINING PROTEIN 1"/>
    <property type="match status" value="1"/>
</dbReference>
<keyword evidence="7" id="KW-1133">Transmembrane helix</keyword>
<evidence type="ECO:0000256" key="6">
    <source>
        <dbReference type="ARBA" id="ARBA00022792"/>
    </source>
</evidence>
<dbReference type="Pfam" id="PF12796">
    <property type="entry name" value="Ank_2"/>
    <property type="match status" value="1"/>
</dbReference>
<dbReference type="Proteomes" id="UP001443914">
    <property type="component" value="Unassembled WGS sequence"/>
</dbReference>
<dbReference type="Pfam" id="PF04418">
    <property type="entry name" value="DUF543"/>
    <property type="match status" value="1"/>
</dbReference>
<keyword evidence="5" id="KW-0677">Repeat</keyword>
<proteinExistence type="inferred from homology"/>
<keyword evidence="10" id="KW-0472">Membrane</keyword>
<evidence type="ECO:0000256" key="10">
    <source>
        <dbReference type="ARBA" id="ARBA00023136"/>
    </source>
</evidence>
<sequence length="148" mass="16295">MSKSAPPLPSDLSEIDLVAADFATSLPLKKVPHGDIFSAARAGDVGRLSYLLDGGAVNVNARDPWDSTALYYACLAGHLDAARMLLENGAICSEHTFDGDRCHYARKWDPCLDLSLRRFVYSFFAGAFSCLLLFRWRMESETQNCNVG</sequence>
<evidence type="ECO:0000256" key="1">
    <source>
        <dbReference type="ARBA" id="ARBA00002689"/>
    </source>
</evidence>
<gene>
    <name evidence="12" type="ORF">RND81_14G022500</name>
</gene>
<dbReference type="SUPFAM" id="SSF48403">
    <property type="entry name" value="Ankyrin repeat"/>
    <property type="match status" value="1"/>
</dbReference>
<evidence type="ECO:0000256" key="2">
    <source>
        <dbReference type="ARBA" id="ARBA00004273"/>
    </source>
</evidence>
<keyword evidence="6" id="KW-0999">Mitochondrion inner membrane</keyword>
<evidence type="ECO:0000256" key="4">
    <source>
        <dbReference type="ARBA" id="ARBA00022692"/>
    </source>
</evidence>
<dbReference type="PROSITE" id="PS50297">
    <property type="entry name" value="ANK_REP_REGION"/>
    <property type="match status" value="1"/>
</dbReference>
<comment type="subcellular location">
    <subcellularLocation>
        <location evidence="2">Mitochondrion inner membrane</location>
    </subcellularLocation>
</comment>
<comment type="function">
    <text evidence="1">Component of the MICOS complex, a large protein complex of the mitochondrial inner membrane that plays crucial roles in the maintenance of crista junctions, inner membrane architecture, and formation of contact sites to the outer membrane.</text>
</comment>
<evidence type="ECO:0000313" key="13">
    <source>
        <dbReference type="Proteomes" id="UP001443914"/>
    </source>
</evidence>
<reference evidence="12" key="1">
    <citation type="submission" date="2024-03" db="EMBL/GenBank/DDBJ databases">
        <title>WGS assembly of Saponaria officinalis var. Norfolk2.</title>
        <authorList>
            <person name="Jenkins J."/>
            <person name="Shu S."/>
            <person name="Grimwood J."/>
            <person name="Barry K."/>
            <person name="Goodstein D."/>
            <person name="Schmutz J."/>
            <person name="Leebens-Mack J."/>
            <person name="Osbourn A."/>
        </authorList>
    </citation>
    <scope>NUCLEOTIDE SEQUENCE [LARGE SCALE GENOMIC DNA]</scope>
    <source>
        <strain evidence="12">JIC</strain>
    </source>
</reference>
<evidence type="ECO:0000256" key="7">
    <source>
        <dbReference type="ARBA" id="ARBA00022989"/>
    </source>
</evidence>
<keyword evidence="8 11" id="KW-0040">ANK repeat</keyword>